<keyword evidence="6" id="KW-0472">Membrane</keyword>
<dbReference type="EMBL" id="JAPDPI010000015">
    <property type="protein sequence ID" value="MCW3805773.1"/>
    <property type="molecule type" value="Genomic_DNA"/>
</dbReference>
<evidence type="ECO:0000256" key="8">
    <source>
        <dbReference type="SAM" id="SignalP"/>
    </source>
</evidence>
<dbReference type="GO" id="GO:0009279">
    <property type="term" value="C:cell outer membrane"/>
    <property type="evidence" value="ECO:0007669"/>
    <property type="project" value="UniProtKB-SubCell"/>
</dbReference>
<comment type="caution">
    <text evidence="9">The sequence shown here is derived from an EMBL/GenBank/DDBJ whole genome shotgun (WGS) entry which is preliminary data.</text>
</comment>
<dbReference type="Proteomes" id="UP001207408">
    <property type="component" value="Unassembled WGS sequence"/>
</dbReference>
<keyword evidence="10" id="KW-1185">Reference proteome</keyword>
<dbReference type="Gene3D" id="2.40.160.60">
    <property type="entry name" value="Outer membrane protein transport protein (OMPP1/FadL/TodX)"/>
    <property type="match status" value="1"/>
</dbReference>
<sequence length="406" mass="44603">MKKLIFAISLAALSYTGKAEGYQVNTQSQKNVSMGHTGAGLMLGSSSVHFNPGALALMQKKYDFSFGGTLVFSKVTYSKYDSNYQAETDSPTGTPFYFYGARKLSDKFVLSLGITTPYGNSLAWDKEWDGRYLIQDISLQAIVAQPTLSYKINDKLGFGIGAMVVYGAVDLNRALPVGSAEESASVNLKGNKTSFGFNTGIYYQASEAFSVGLNYRSKVKVKLEGGDVTFTGPESLYDYAFPRSTKFDAELPLPANLTLGMGYKLNKKLTLAADFQYVFWNAYEELNFDFESELVADSNNPRNYDNTLIYRLGAEYILNNIITIRAGAYYDETPISDDYLNPETPGMNKVGLSFGGSIAVNDKLTVDASFLYILGIERTSQYKPAGFKGTYNSRAIIPGIGLTYSF</sequence>
<reference evidence="9" key="1">
    <citation type="submission" date="2022-10" db="EMBL/GenBank/DDBJ databases">
        <authorList>
            <person name="Yu W.X."/>
        </authorList>
    </citation>
    <scope>NUCLEOTIDE SEQUENCE</scope>
    <source>
        <strain evidence="9">D04</strain>
    </source>
</reference>
<dbReference type="GO" id="GO:0015483">
    <property type="term" value="F:long-chain fatty acid transporting porin activity"/>
    <property type="evidence" value="ECO:0007669"/>
    <property type="project" value="TreeGrafter"/>
</dbReference>
<feature type="signal peptide" evidence="8">
    <location>
        <begin position="1"/>
        <end position="19"/>
    </location>
</feature>
<name>A0AAE3MD71_9BACT</name>
<evidence type="ECO:0000256" key="5">
    <source>
        <dbReference type="ARBA" id="ARBA00022729"/>
    </source>
</evidence>
<gene>
    <name evidence="9" type="ORF">OM074_09045</name>
</gene>
<proteinExistence type="inferred from homology"/>
<keyword evidence="7" id="KW-0998">Cell outer membrane</keyword>
<evidence type="ECO:0000256" key="6">
    <source>
        <dbReference type="ARBA" id="ARBA00023136"/>
    </source>
</evidence>
<dbReference type="SUPFAM" id="SSF56935">
    <property type="entry name" value="Porins"/>
    <property type="match status" value="1"/>
</dbReference>
<comment type="subcellular location">
    <subcellularLocation>
        <location evidence="1">Cell outer membrane</location>
        <topology evidence="1">Multi-pass membrane protein</topology>
    </subcellularLocation>
</comment>
<evidence type="ECO:0000256" key="7">
    <source>
        <dbReference type="ARBA" id="ARBA00023237"/>
    </source>
</evidence>
<dbReference type="InterPro" id="IPR005017">
    <property type="entry name" value="OMPP1/FadL/TodX"/>
</dbReference>
<keyword evidence="5 8" id="KW-0732">Signal</keyword>
<accession>A0AAE3MD71</accession>
<evidence type="ECO:0000256" key="2">
    <source>
        <dbReference type="ARBA" id="ARBA00008163"/>
    </source>
</evidence>
<evidence type="ECO:0000256" key="1">
    <source>
        <dbReference type="ARBA" id="ARBA00004571"/>
    </source>
</evidence>
<keyword evidence="4" id="KW-0812">Transmembrane</keyword>
<evidence type="ECO:0000256" key="4">
    <source>
        <dbReference type="ARBA" id="ARBA00022692"/>
    </source>
</evidence>
<feature type="chain" id="PRO_5041951393" evidence="8">
    <location>
        <begin position="20"/>
        <end position="406"/>
    </location>
</feature>
<evidence type="ECO:0000256" key="3">
    <source>
        <dbReference type="ARBA" id="ARBA00022452"/>
    </source>
</evidence>
<dbReference type="PANTHER" id="PTHR35093:SF8">
    <property type="entry name" value="OUTER MEMBRANE PROTEIN NMB0088-RELATED"/>
    <property type="match status" value="1"/>
</dbReference>
<keyword evidence="3" id="KW-1134">Transmembrane beta strand</keyword>
<dbReference type="AlphaFoldDB" id="A0AAE3MD71"/>
<protein>
    <submittedName>
        <fullName evidence="9">Outer membrane protein transport protein</fullName>
    </submittedName>
</protein>
<dbReference type="Pfam" id="PF03349">
    <property type="entry name" value="Toluene_X"/>
    <property type="match status" value="1"/>
</dbReference>
<dbReference type="RefSeq" id="WP_301199139.1">
    <property type="nucleotide sequence ID" value="NZ_JAPDPI010000015.1"/>
</dbReference>
<dbReference type="PANTHER" id="PTHR35093">
    <property type="entry name" value="OUTER MEMBRANE PROTEIN NMB0088-RELATED"/>
    <property type="match status" value="1"/>
</dbReference>
<evidence type="ECO:0000313" key="10">
    <source>
        <dbReference type="Proteomes" id="UP001207408"/>
    </source>
</evidence>
<organism evidence="9 10">
    <name type="scientific">Plebeiibacterium marinum</name>
    <dbReference type="NCBI Taxonomy" id="2992111"/>
    <lineage>
        <taxon>Bacteria</taxon>
        <taxon>Pseudomonadati</taxon>
        <taxon>Bacteroidota</taxon>
        <taxon>Bacteroidia</taxon>
        <taxon>Marinilabiliales</taxon>
        <taxon>Marinilabiliaceae</taxon>
        <taxon>Plebeiibacterium</taxon>
    </lineage>
</organism>
<evidence type="ECO:0000313" key="9">
    <source>
        <dbReference type="EMBL" id="MCW3805773.1"/>
    </source>
</evidence>
<comment type="similarity">
    <text evidence="2">Belongs to the OmpP1/FadL family.</text>
</comment>